<proteinExistence type="inferred from homology"/>
<organism evidence="3 4">
    <name type="scientific">Candidatus Scybalomonas excrementavium</name>
    <dbReference type="NCBI Taxonomy" id="2840943"/>
    <lineage>
        <taxon>Bacteria</taxon>
        <taxon>Bacillati</taxon>
        <taxon>Bacillota</taxon>
        <taxon>Clostridia</taxon>
        <taxon>Lachnospirales</taxon>
        <taxon>Lachnospiraceae</taxon>
        <taxon>Lachnospiraceae incertae sedis</taxon>
        <taxon>Candidatus Scybalomonas</taxon>
    </lineage>
</organism>
<gene>
    <name evidence="3" type="primary">tadA</name>
    <name evidence="3" type="ORF">IAC13_05865</name>
</gene>
<dbReference type="InterPro" id="IPR050921">
    <property type="entry name" value="T4SS_GSP_E_ATPase"/>
</dbReference>
<dbReference type="PANTHER" id="PTHR30486:SF6">
    <property type="entry name" value="TYPE IV PILUS RETRACTATION ATPASE PILT"/>
    <property type="match status" value="1"/>
</dbReference>
<dbReference type="SUPFAM" id="SSF52540">
    <property type="entry name" value="P-loop containing nucleoside triphosphate hydrolases"/>
    <property type="match status" value="1"/>
</dbReference>
<name>A0A9D9N7U0_9FIRM</name>
<evidence type="ECO:0000313" key="4">
    <source>
        <dbReference type="Proteomes" id="UP000823618"/>
    </source>
</evidence>
<dbReference type="Gene3D" id="3.30.450.380">
    <property type="match status" value="1"/>
</dbReference>
<accession>A0A9D9N7U0</accession>
<dbReference type="EMBL" id="JADIML010000162">
    <property type="protein sequence ID" value="MBO8463442.1"/>
    <property type="molecule type" value="Genomic_DNA"/>
</dbReference>
<reference evidence="3" key="1">
    <citation type="submission" date="2020-10" db="EMBL/GenBank/DDBJ databases">
        <authorList>
            <person name="Gilroy R."/>
        </authorList>
    </citation>
    <scope>NUCLEOTIDE SEQUENCE</scope>
    <source>
        <strain evidence="3">E3-2379</strain>
    </source>
</reference>
<evidence type="ECO:0000259" key="2">
    <source>
        <dbReference type="Pfam" id="PF00437"/>
    </source>
</evidence>
<dbReference type="InterPro" id="IPR027417">
    <property type="entry name" value="P-loop_NTPase"/>
</dbReference>
<dbReference type="InterPro" id="IPR001482">
    <property type="entry name" value="T2SS/T4SS_dom"/>
</dbReference>
<comment type="caution">
    <text evidence="3">The sequence shown here is derived from an EMBL/GenBank/DDBJ whole genome shotgun (WGS) entry which is preliminary data.</text>
</comment>
<comment type="similarity">
    <text evidence="1">Belongs to the GSP E family.</text>
</comment>
<sequence length="530" mass="62262">MEKKIEWSEKIEKLIEVVKQQFHRILRSNPKKWKLSKEEILRWEASKSMIRKSLKECGYGDEVAKVFIQNYIMEFIQKYGEISPITIDSMFPFQNPSEIELRTKFLILLSLKEQEVGKEALEHLIECYHWNQSKYQGDDSVYEVSMQDVERAFYQEYRPLSYEEKLKILVQRIYESYLGYGMIDQLLWMNLDGVSGGVSKNEKTIWIFYHGITIHFSFLTFEDDREFIRVCKNLYRYESIGQLSQSRGYITGTRKDGSRVVVMRPPFSETWVFFVRKFDMAKQLELEGILKWDTNRDIYRMLKWIVKGCQVMGVTGNQGSGKTTLLMALIQFIPFAYTIRVQELTFELQLRERYPDRNILSLRETESISGQEALDLLKKTDGMVTILGEVATHEVASWLIQVAQTASLFTMFTHHAKTTKTLVEGLRNALLKEGGFQNETIALEQVVSSIRFDVHMEKTREGERYIERITEIIPNYQQEGVLSRDLIVWEKGSYVIKNQMSKETKYAILRHLTAKEKQQFLEEMGARYGD</sequence>
<dbReference type="AlphaFoldDB" id="A0A9D9N7U0"/>
<dbReference type="Pfam" id="PF00437">
    <property type="entry name" value="T2SSE"/>
    <property type="match status" value="1"/>
</dbReference>
<dbReference type="GO" id="GO:0016887">
    <property type="term" value="F:ATP hydrolysis activity"/>
    <property type="evidence" value="ECO:0007669"/>
    <property type="project" value="InterPro"/>
</dbReference>
<dbReference type="Proteomes" id="UP000823618">
    <property type="component" value="Unassembled WGS sequence"/>
</dbReference>
<evidence type="ECO:0000313" key="3">
    <source>
        <dbReference type="EMBL" id="MBO8463442.1"/>
    </source>
</evidence>
<feature type="domain" description="Bacterial type II secretion system protein E" evidence="2">
    <location>
        <begin position="296"/>
        <end position="426"/>
    </location>
</feature>
<dbReference type="Gene3D" id="3.40.50.300">
    <property type="entry name" value="P-loop containing nucleotide triphosphate hydrolases"/>
    <property type="match status" value="1"/>
</dbReference>
<evidence type="ECO:0000256" key="1">
    <source>
        <dbReference type="ARBA" id="ARBA00006611"/>
    </source>
</evidence>
<protein>
    <submittedName>
        <fullName evidence="3">Flp pilus assembly complex ATPase component TadA</fullName>
    </submittedName>
</protein>
<dbReference type="PANTHER" id="PTHR30486">
    <property type="entry name" value="TWITCHING MOTILITY PROTEIN PILT"/>
    <property type="match status" value="1"/>
</dbReference>
<reference evidence="3" key="2">
    <citation type="journal article" date="2021" name="PeerJ">
        <title>Extensive microbial diversity within the chicken gut microbiome revealed by metagenomics and culture.</title>
        <authorList>
            <person name="Gilroy R."/>
            <person name="Ravi A."/>
            <person name="Getino M."/>
            <person name="Pursley I."/>
            <person name="Horton D.L."/>
            <person name="Alikhan N.F."/>
            <person name="Baker D."/>
            <person name="Gharbi K."/>
            <person name="Hall N."/>
            <person name="Watson M."/>
            <person name="Adriaenssens E.M."/>
            <person name="Foster-Nyarko E."/>
            <person name="Jarju S."/>
            <person name="Secka A."/>
            <person name="Antonio M."/>
            <person name="Oren A."/>
            <person name="Chaudhuri R.R."/>
            <person name="La Ragione R."/>
            <person name="Hildebrand F."/>
            <person name="Pallen M.J."/>
        </authorList>
    </citation>
    <scope>NUCLEOTIDE SEQUENCE</scope>
    <source>
        <strain evidence="3">E3-2379</strain>
    </source>
</reference>